<dbReference type="Gene3D" id="3.40.50.300">
    <property type="entry name" value="P-loop containing nucleotide triphosphate hydrolases"/>
    <property type="match status" value="1"/>
</dbReference>
<feature type="compositionally biased region" description="Basic residues" evidence="6">
    <location>
        <begin position="1"/>
        <end position="16"/>
    </location>
</feature>
<dbReference type="GO" id="GO:0006355">
    <property type="term" value="P:regulation of DNA-templated transcription"/>
    <property type="evidence" value="ECO:0007669"/>
    <property type="project" value="InterPro"/>
</dbReference>
<sequence>MAGRPARPHAGRRHGRALTPQDAADRLPSVAVDLRLDVLGPTRLIRDGTELDLGGRRPAEVLALLAAAEGRAVPAAALADRLWRGAPPATATTTLQGHVSRLRRLVDPGRTARDAAVLVTRGDGYALVLPRAAVDAHAFADLVTAGTAGDDREAARVLPEALARWQDRPYADVADVDDVVPVVARLEELRRVAVERLAEARLALGAGAELVPDLTEAAAVAPLRERTAGLLARALYRAGRQADALDVLRRTRERIADELGLDPSAELRDLEAAVLRQDPSLGAATSAPAAPAPAPAAPGDGFVGRPAELAALAGAWSAAAAGRGTAVVVTGEPGIGKTRLVEAFAERAGAAARWGRCAEIGGAPPYWPWQQVLGGLPEAALGTDTGARFALGLDTARRLRALAADEPLLVVLDDLQWADRDSLHVLEVVLSQLHGSRVLLAVTCREEATADPVLGRVLGLAARLAGARRLRLGGLAAGEVADLVGGLRGGPAEDAAALTARTGGNPFFVTELAALPAASGEAVPAGVRDVVRLRVGALTAGAQEVLATAAVAGREVSLALLGAALGGGHDGGDAGGVTEALRTALLLEPSPGRVRVAHDLVREVLLADLGPVARARAHGRLADALEAGAAAATSAGAIAVHRSEAAAGGPDEAAARACLRAATEALDRAGVDEAAALAARGLAHVPAGSAALATDLHLVRGEGLRRLGLLEDSGAALRTAADLARAADDPARLARAAVASAGGGLGGYWASVGAPAATDVALLEEAATRTGALPPGLASAVLAALAVQRSSSGEAGGRELADRALAAAGDSPAARPRARVARFVADWTPAHAHARVELARTMLRESAGVPAAEATALHLLRCALTETVQVEEAAAVGRRFTELATRRGDGDLLQLDAWWSAGLALARGDADGARRLADAAVADAPTSSPAAADVTRMSRQTIEGIAAWHEHRMPGLVPEVVDLAATVDPGWLAVLAQAHAQAGRHAQAHAAVERWLTFPAHGAREPVRAVLLADVALELRDPALAATVLPALRSYGDTVVVLWAGTTVLGPTALYRGGVLGLTGQPGAEAELRRALEICGLFGFAPFAARARALLAEFC</sequence>
<dbReference type="SUPFAM" id="SSF46894">
    <property type="entry name" value="C-terminal effector domain of the bipartite response regulators"/>
    <property type="match status" value="1"/>
</dbReference>
<evidence type="ECO:0000313" key="8">
    <source>
        <dbReference type="EMBL" id="SFO08239.1"/>
    </source>
</evidence>
<feature type="DNA-binding region" description="OmpR/PhoB-type" evidence="5">
    <location>
        <begin position="25"/>
        <end position="129"/>
    </location>
</feature>
<dbReference type="InterPro" id="IPR036388">
    <property type="entry name" value="WH-like_DNA-bd_sf"/>
</dbReference>
<dbReference type="InterPro" id="IPR016032">
    <property type="entry name" value="Sig_transdc_resp-reg_C-effctor"/>
</dbReference>
<evidence type="ECO:0000313" key="9">
    <source>
        <dbReference type="Proteomes" id="UP000183642"/>
    </source>
</evidence>
<dbReference type="InterPro" id="IPR005158">
    <property type="entry name" value="BTAD"/>
</dbReference>
<dbReference type="InterPro" id="IPR041664">
    <property type="entry name" value="AAA_16"/>
</dbReference>
<reference evidence="9" key="1">
    <citation type="submission" date="2016-10" db="EMBL/GenBank/DDBJ databases">
        <authorList>
            <person name="Varghese N."/>
            <person name="Submissions S."/>
        </authorList>
    </citation>
    <scope>NUCLEOTIDE SEQUENCE [LARGE SCALE GENOMIC DNA]</scope>
    <source>
        <strain evidence="9">DSM 43161</strain>
    </source>
</reference>
<proteinExistence type="inferred from homology"/>
<dbReference type="SMART" id="SM01043">
    <property type="entry name" value="BTAD"/>
    <property type="match status" value="1"/>
</dbReference>
<dbReference type="Pfam" id="PF03704">
    <property type="entry name" value="BTAD"/>
    <property type="match status" value="1"/>
</dbReference>
<keyword evidence="4" id="KW-0804">Transcription</keyword>
<name>A0A1I5E9M3_9ACTN</name>
<comment type="similarity">
    <text evidence="1">Belongs to the AfsR/DnrI/RedD regulatory family.</text>
</comment>
<evidence type="ECO:0000256" key="6">
    <source>
        <dbReference type="SAM" id="MobiDB-lite"/>
    </source>
</evidence>
<organism evidence="8 9">
    <name type="scientific">Geodermatophilus obscurus</name>
    <dbReference type="NCBI Taxonomy" id="1861"/>
    <lineage>
        <taxon>Bacteria</taxon>
        <taxon>Bacillati</taxon>
        <taxon>Actinomycetota</taxon>
        <taxon>Actinomycetes</taxon>
        <taxon>Geodermatophilales</taxon>
        <taxon>Geodermatophilaceae</taxon>
        <taxon>Geodermatophilus</taxon>
    </lineage>
</organism>
<dbReference type="AlphaFoldDB" id="A0A1I5E9M3"/>
<dbReference type="Gene3D" id="1.10.10.10">
    <property type="entry name" value="Winged helix-like DNA-binding domain superfamily/Winged helix DNA-binding domain"/>
    <property type="match status" value="1"/>
</dbReference>
<dbReference type="SMART" id="SM00382">
    <property type="entry name" value="AAA"/>
    <property type="match status" value="1"/>
</dbReference>
<dbReference type="SUPFAM" id="SSF52540">
    <property type="entry name" value="P-loop containing nucleoside triphosphate hydrolases"/>
    <property type="match status" value="1"/>
</dbReference>
<dbReference type="Pfam" id="PF13191">
    <property type="entry name" value="AAA_16"/>
    <property type="match status" value="1"/>
</dbReference>
<dbReference type="GO" id="GO:0003677">
    <property type="term" value="F:DNA binding"/>
    <property type="evidence" value="ECO:0007669"/>
    <property type="project" value="UniProtKB-UniRule"/>
</dbReference>
<evidence type="ECO:0000259" key="7">
    <source>
        <dbReference type="PROSITE" id="PS51755"/>
    </source>
</evidence>
<keyword evidence="3 5" id="KW-0238">DNA-binding</keyword>
<accession>A0A1I5E9M3</accession>
<dbReference type="Gene3D" id="1.25.40.10">
    <property type="entry name" value="Tetratricopeptide repeat domain"/>
    <property type="match status" value="1"/>
</dbReference>
<dbReference type="InterPro" id="IPR027417">
    <property type="entry name" value="P-loop_NTPase"/>
</dbReference>
<evidence type="ECO:0000256" key="2">
    <source>
        <dbReference type="ARBA" id="ARBA00023015"/>
    </source>
</evidence>
<dbReference type="GO" id="GO:0000160">
    <property type="term" value="P:phosphorelay signal transduction system"/>
    <property type="evidence" value="ECO:0007669"/>
    <property type="project" value="InterPro"/>
</dbReference>
<dbReference type="InterPro" id="IPR011990">
    <property type="entry name" value="TPR-like_helical_dom_sf"/>
</dbReference>
<feature type="domain" description="OmpR/PhoB-type" evidence="7">
    <location>
        <begin position="25"/>
        <end position="129"/>
    </location>
</feature>
<dbReference type="Pfam" id="PF00486">
    <property type="entry name" value="Trans_reg_C"/>
    <property type="match status" value="1"/>
</dbReference>
<evidence type="ECO:0000256" key="5">
    <source>
        <dbReference type="PROSITE-ProRule" id="PRU01091"/>
    </source>
</evidence>
<gene>
    <name evidence="8" type="ORF">SAMN05660359_01257</name>
</gene>
<dbReference type="SUPFAM" id="SSF48452">
    <property type="entry name" value="TPR-like"/>
    <property type="match status" value="1"/>
</dbReference>
<evidence type="ECO:0000256" key="3">
    <source>
        <dbReference type="ARBA" id="ARBA00023125"/>
    </source>
</evidence>
<dbReference type="CDD" id="cd15831">
    <property type="entry name" value="BTAD"/>
    <property type="match status" value="1"/>
</dbReference>
<feature type="region of interest" description="Disordered" evidence="6">
    <location>
        <begin position="1"/>
        <end position="23"/>
    </location>
</feature>
<keyword evidence="9" id="KW-1185">Reference proteome</keyword>
<dbReference type="Proteomes" id="UP000183642">
    <property type="component" value="Unassembled WGS sequence"/>
</dbReference>
<dbReference type="EMBL" id="FOWE01000003">
    <property type="protein sequence ID" value="SFO08239.1"/>
    <property type="molecule type" value="Genomic_DNA"/>
</dbReference>
<dbReference type="InterPro" id="IPR051677">
    <property type="entry name" value="AfsR-DnrI-RedD_regulator"/>
</dbReference>
<keyword evidence="2" id="KW-0805">Transcription regulation</keyword>
<evidence type="ECO:0000256" key="1">
    <source>
        <dbReference type="ARBA" id="ARBA00005820"/>
    </source>
</evidence>
<protein>
    <submittedName>
        <fullName evidence="8">Transcriptional regulatory protein, C terminal</fullName>
    </submittedName>
</protein>
<evidence type="ECO:0000256" key="4">
    <source>
        <dbReference type="ARBA" id="ARBA00023163"/>
    </source>
</evidence>
<dbReference type="InterPro" id="IPR003593">
    <property type="entry name" value="AAA+_ATPase"/>
</dbReference>
<dbReference type="PANTHER" id="PTHR35807">
    <property type="entry name" value="TRANSCRIPTIONAL REGULATOR REDD-RELATED"/>
    <property type="match status" value="1"/>
</dbReference>
<dbReference type="SMART" id="SM00862">
    <property type="entry name" value="Trans_reg_C"/>
    <property type="match status" value="1"/>
</dbReference>
<dbReference type="PROSITE" id="PS51755">
    <property type="entry name" value="OMPR_PHOB"/>
    <property type="match status" value="1"/>
</dbReference>
<dbReference type="PANTHER" id="PTHR35807:SF1">
    <property type="entry name" value="TRANSCRIPTIONAL REGULATOR REDD"/>
    <property type="match status" value="1"/>
</dbReference>
<dbReference type="InterPro" id="IPR001867">
    <property type="entry name" value="OmpR/PhoB-type_DNA-bd"/>
</dbReference>